<feature type="chain" id="PRO_5040856603" description="TraB family protein" evidence="1">
    <location>
        <begin position="18"/>
        <end position="406"/>
    </location>
</feature>
<comment type="caution">
    <text evidence="2">The sequence shown here is derived from an EMBL/GenBank/DDBJ whole genome shotgun (WGS) entry which is preliminary data.</text>
</comment>
<dbReference type="PANTHER" id="PTHR21530">
    <property type="entry name" value="PHEROMONE SHUTDOWN PROTEIN"/>
    <property type="match status" value="1"/>
</dbReference>
<proteinExistence type="predicted"/>
<organism evidence="2 3">
    <name type="scientific">Triparma laevis f. inornata</name>
    <dbReference type="NCBI Taxonomy" id="1714386"/>
    <lineage>
        <taxon>Eukaryota</taxon>
        <taxon>Sar</taxon>
        <taxon>Stramenopiles</taxon>
        <taxon>Ochrophyta</taxon>
        <taxon>Bolidophyceae</taxon>
        <taxon>Parmales</taxon>
        <taxon>Triparmaceae</taxon>
        <taxon>Triparma</taxon>
    </lineage>
</organism>
<gene>
    <name evidence="2" type="ORF">TL16_g05662</name>
</gene>
<accession>A0A9W7AKC1</accession>
<reference evidence="3" key="1">
    <citation type="journal article" date="2023" name="Commun. Biol.">
        <title>Genome analysis of Parmales, the sister group of diatoms, reveals the evolutionary specialization of diatoms from phago-mixotrophs to photoautotrophs.</title>
        <authorList>
            <person name="Ban H."/>
            <person name="Sato S."/>
            <person name="Yoshikawa S."/>
            <person name="Yamada K."/>
            <person name="Nakamura Y."/>
            <person name="Ichinomiya M."/>
            <person name="Sato N."/>
            <person name="Blanc-Mathieu R."/>
            <person name="Endo H."/>
            <person name="Kuwata A."/>
            <person name="Ogata H."/>
        </authorList>
    </citation>
    <scope>NUCLEOTIDE SEQUENCE [LARGE SCALE GENOMIC DNA]</scope>
</reference>
<dbReference type="PANTHER" id="PTHR21530:SF7">
    <property type="entry name" value="TRAB DOMAIN-CONTAINING PROTEIN"/>
    <property type="match status" value="1"/>
</dbReference>
<dbReference type="EMBL" id="BLQM01000166">
    <property type="protein sequence ID" value="GMH71490.1"/>
    <property type="molecule type" value="Genomic_DNA"/>
</dbReference>
<evidence type="ECO:0008006" key="4">
    <source>
        <dbReference type="Google" id="ProtNLM"/>
    </source>
</evidence>
<keyword evidence="1" id="KW-0732">Signal</keyword>
<evidence type="ECO:0000313" key="2">
    <source>
        <dbReference type="EMBL" id="GMH71490.1"/>
    </source>
</evidence>
<protein>
    <recommendedName>
        <fullName evidence="4">TraB family protein</fullName>
    </recommendedName>
</protein>
<evidence type="ECO:0000313" key="3">
    <source>
        <dbReference type="Proteomes" id="UP001162640"/>
    </source>
</evidence>
<evidence type="ECO:0000256" key="1">
    <source>
        <dbReference type="SAM" id="SignalP"/>
    </source>
</evidence>
<dbReference type="AlphaFoldDB" id="A0A9W7AKC1"/>
<dbReference type="Proteomes" id="UP001162640">
    <property type="component" value="Unassembled WGS sequence"/>
</dbReference>
<sequence>MPLLPTIVPSMILASLSAPLQAPYLTQFRTPPTKNNRTTTHIIIGTAHIPCNSAMEVRNAINALKPDALVLELDAERYELLCQMSSNSSTSYYGAEFRAAVSCAENNSIPIFFGDQKPQETLRALFSSATPILFPPPIPNNSTINVPQTLLSDPLKFLPLLPSTLLLPYLPPDPLTLLALALFLYRTYSIGILNRDAVLAENACHAAATMHRLQRKDVWRARFTINTSSALRSPPPLPSSSLPLFTTKRAIGHNESRRLSLFEPRWLRLVDFLSANPGAQVGLVNASNKVYTPKNESTRFADLILERKARMCDLVSVSETTRNVSGDRKAVIVLKGGAELIDVDESSVIFDNGLPLVVCDDTGKRNTVNENDETEKTVLSVVGLVHANGVMANIEKMIERSNEIKL</sequence>
<name>A0A9W7AKC1_9STRA</name>
<dbReference type="InterPro" id="IPR046345">
    <property type="entry name" value="TraB_PrgY-like"/>
</dbReference>
<feature type="signal peptide" evidence="1">
    <location>
        <begin position="1"/>
        <end position="17"/>
    </location>
</feature>